<dbReference type="GO" id="GO:0016992">
    <property type="term" value="F:lipoate synthase activity"/>
    <property type="evidence" value="ECO:0007669"/>
    <property type="project" value="UniProtKB-EC"/>
</dbReference>
<keyword evidence="3" id="KW-0004">4Fe-4S</keyword>
<dbReference type="Proteomes" id="UP000231279">
    <property type="component" value="Unassembled WGS sequence"/>
</dbReference>
<evidence type="ECO:0000256" key="4">
    <source>
        <dbReference type="ARBA" id="ARBA00023128"/>
    </source>
</evidence>
<name>A0A2G9HXT4_9LAMI</name>
<dbReference type="GO" id="GO:0005739">
    <property type="term" value="C:mitochondrion"/>
    <property type="evidence" value="ECO:0007669"/>
    <property type="project" value="UniProtKB-SubCell"/>
</dbReference>
<keyword evidence="3" id="KW-0479">Metal-binding</keyword>
<dbReference type="Pfam" id="PF16881">
    <property type="entry name" value="LIAS_N"/>
    <property type="match status" value="1"/>
</dbReference>
<evidence type="ECO:0000313" key="6">
    <source>
        <dbReference type="EMBL" id="PIN22324.1"/>
    </source>
</evidence>
<evidence type="ECO:0000256" key="1">
    <source>
        <dbReference type="ARBA" id="ARBA00001966"/>
    </source>
</evidence>
<dbReference type="OrthoDB" id="3231at2759"/>
<keyword evidence="6" id="KW-0808">Transferase</keyword>
<keyword evidence="3" id="KW-0408">Iron</keyword>
<dbReference type="PANTHER" id="PTHR10949:SF0">
    <property type="entry name" value="LIPOYL SYNTHASE, MITOCHONDRIAL"/>
    <property type="match status" value="1"/>
</dbReference>
<evidence type="ECO:0000259" key="5">
    <source>
        <dbReference type="Pfam" id="PF16881"/>
    </source>
</evidence>
<keyword evidence="4" id="KW-0496">Mitochondrion</keyword>
<comment type="cofactor">
    <cofactor evidence="1">
        <name>[4Fe-4S] cluster</name>
        <dbReference type="ChEBI" id="CHEBI:49883"/>
    </cofactor>
</comment>
<feature type="domain" description="Lipoyl synthase N-terminal" evidence="5">
    <location>
        <begin position="53"/>
        <end position="96"/>
    </location>
</feature>
<dbReference type="SUPFAM" id="SSF102114">
    <property type="entry name" value="Radical SAM enzymes"/>
    <property type="match status" value="1"/>
</dbReference>
<gene>
    <name evidence="6" type="ORF">CDL12_04966</name>
</gene>
<keyword evidence="3" id="KW-0411">Iron-sulfur</keyword>
<evidence type="ECO:0000256" key="3">
    <source>
        <dbReference type="ARBA" id="ARBA00022485"/>
    </source>
</evidence>
<comment type="subcellular location">
    <subcellularLocation>
        <location evidence="2">Mitochondrion</location>
    </subcellularLocation>
</comment>
<dbReference type="GO" id="GO:0051539">
    <property type="term" value="F:4 iron, 4 sulfur cluster binding"/>
    <property type="evidence" value="ECO:0007669"/>
    <property type="project" value="UniProtKB-KW"/>
</dbReference>
<evidence type="ECO:0000313" key="7">
    <source>
        <dbReference type="Proteomes" id="UP000231279"/>
    </source>
</evidence>
<dbReference type="EC" id="2.8.1.8" evidence="6"/>
<keyword evidence="7" id="KW-1185">Reference proteome</keyword>
<evidence type="ECO:0000256" key="2">
    <source>
        <dbReference type="ARBA" id="ARBA00004173"/>
    </source>
</evidence>
<sequence length="214" mass="24156">MLSRLTHYFSTTTTLSPPHFDFQNDPPTLDGLSRRLAAKCSTLADLIKLQSDQSYSMEVGKKKKPLPKPKWMKELIPSGEKYTQIKRKLRELKLPTCWSRGETGTANATIMILGDTCTCGYRSRDEEPRDAGRYTNEPANVAEAIASWGLDYVVITSVDRDDLTDQGSGHFAETVQRLKTLKPAMLIEALSVINYFCSICISLVRKRENNELIY</sequence>
<accession>A0A2G9HXT4</accession>
<dbReference type="InterPro" id="IPR058240">
    <property type="entry name" value="rSAM_sf"/>
</dbReference>
<dbReference type="STRING" id="429701.A0A2G9HXT4"/>
<proteinExistence type="predicted"/>
<dbReference type="AlphaFoldDB" id="A0A2G9HXT4"/>
<reference evidence="7" key="1">
    <citation type="journal article" date="2018" name="Gigascience">
        <title>Genome assembly of the Pink Ipe (Handroanthus impetiginosus, Bignoniaceae), a highly valued, ecologically keystone Neotropical timber forest tree.</title>
        <authorList>
            <person name="Silva-Junior O.B."/>
            <person name="Grattapaglia D."/>
            <person name="Novaes E."/>
            <person name="Collevatti R.G."/>
        </authorList>
    </citation>
    <scope>NUCLEOTIDE SEQUENCE [LARGE SCALE GENOMIC DNA]</scope>
    <source>
        <strain evidence="7">cv. UFG-1</strain>
    </source>
</reference>
<dbReference type="EMBL" id="NKXS01000784">
    <property type="protein sequence ID" value="PIN22324.1"/>
    <property type="molecule type" value="Genomic_DNA"/>
</dbReference>
<dbReference type="InterPro" id="IPR031691">
    <property type="entry name" value="LIAS_N"/>
</dbReference>
<comment type="caution">
    <text evidence="6">The sequence shown here is derived from an EMBL/GenBank/DDBJ whole genome shotgun (WGS) entry which is preliminary data.</text>
</comment>
<organism evidence="6 7">
    <name type="scientific">Handroanthus impetiginosus</name>
    <dbReference type="NCBI Taxonomy" id="429701"/>
    <lineage>
        <taxon>Eukaryota</taxon>
        <taxon>Viridiplantae</taxon>
        <taxon>Streptophyta</taxon>
        <taxon>Embryophyta</taxon>
        <taxon>Tracheophyta</taxon>
        <taxon>Spermatophyta</taxon>
        <taxon>Magnoliopsida</taxon>
        <taxon>eudicotyledons</taxon>
        <taxon>Gunneridae</taxon>
        <taxon>Pentapetalae</taxon>
        <taxon>asterids</taxon>
        <taxon>lamiids</taxon>
        <taxon>Lamiales</taxon>
        <taxon>Bignoniaceae</taxon>
        <taxon>Crescentiina</taxon>
        <taxon>Tabebuia alliance</taxon>
        <taxon>Handroanthus</taxon>
    </lineage>
</organism>
<dbReference type="PANTHER" id="PTHR10949">
    <property type="entry name" value="LIPOYL SYNTHASE"/>
    <property type="match status" value="1"/>
</dbReference>
<protein>
    <submittedName>
        <fullName evidence="6">Lipoyl synthase</fullName>
        <ecNumber evidence="6">2.8.1.8</ecNumber>
    </submittedName>
</protein>
<dbReference type="InterPro" id="IPR003698">
    <property type="entry name" value="Lipoyl_synth"/>
</dbReference>